<keyword evidence="2" id="KW-0436">Ligase</keyword>
<evidence type="ECO:0000256" key="2">
    <source>
        <dbReference type="ARBA" id="ARBA00022598"/>
    </source>
</evidence>
<comment type="similarity">
    <text evidence="1 5 6">Belongs to the glutamine synthetase family.</text>
</comment>
<reference evidence="9" key="1">
    <citation type="submission" date="2016-10" db="EMBL/GenBank/DDBJ databases">
        <authorList>
            <person name="Varghese N."/>
            <person name="Submissions S."/>
        </authorList>
    </citation>
    <scope>NUCLEOTIDE SEQUENCE [LARGE SCALE GENOMIC DNA]</scope>
    <source>
        <strain evidence="9">DSM 18733</strain>
    </source>
</reference>
<organism evidence="8 9">
    <name type="scientific">Olivibacter domesticus</name>
    <name type="common">Pseudosphingobacterium domesticum</name>
    <dbReference type="NCBI Taxonomy" id="407022"/>
    <lineage>
        <taxon>Bacteria</taxon>
        <taxon>Pseudomonadati</taxon>
        <taxon>Bacteroidota</taxon>
        <taxon>Sphingobacteriia</taxon>
        <taxon>Sphingobacteriales</taxon>
        <taxon>Sphingobacteriaceae</taxon>
        <taxon>Olivibacter</taxon>
    </lineage>
</organism>
<dbReference type="STRING" id="407022.SAMN05661044_03472"/>
<dbReference type="InterPro" id="IPR036651">
    <property type="entry name" value="Gln_synt_N_sf"/>
</dbReference>
<evidence type="ECO:0000256" key="1">
    <source>
        <dbReference type="ARBA" id="ARBA00009897"/>
    </source>
</evidence>
<dbReference type="GO" id="GO:0006542">
    <property type="term" value="P:glutamine biosynthetic process"/>
    <property type="evidence" value="ECO:0007669"/>
    <property type="project" value="InterPro"/>
</dbReference>
<sequence>MKITVEQVKEYIAQHPAGRVKLAASDIDGVLRGKYISVDKFNAVLKGELGFCDVVFGWDAHDLAYDNVKFTGWHSGYPDMPLQLDLSTFRKIPWENDVPFFLGDFLDIKGEGAYVCPRQLLKKVINECTLLGYTPYFSQEFEWFNFEETPDTLAQKDYKDPKPLTPGMFGYSILRSSLKNAFFSDLFELLAKFEIPLEGLHTETGPGVYEAAIVYAEALEAADRAILFKTAVKEIAYKHGIVASFMAKWRADLPGCSGHVHQSLWDKNSETNLFFEGHAPTKMSEIMRQYVAGQLYCLPHILPMFAPTVNSYKRLVEGAWAPTTLTWGMDNRTVALRVLSAGKKSSRIETRVVGSDTNPYLAIAACLAAGLYGIKNKLALDQPATVGNGYRDYSNGTLPVNLYEATKQMRQSDIAKELFGDNFVDHFCSSREWEWQQFSKAVTDWELKRYFEII</sequence>
<name>A0A1H7TCX3_OLID1</name>
<dbReference type="GO" id="GO:0004356">
    <property type="term" value="F:glutamine synthetase activity"/>
    <property type="evidence" value="ECO:0007669"/>
    <property type="project" value="InterPro"/>
</dbReference>
<dbReference type="AlphaFoldDB" id="A0A1H7TCX3"/>
<dbReference type="PANTHER" id="PTHR43785:SF12">
    <property type="entry name" value="TYPE-1 GLUTAMINE SYNTHETASE 2"/>
    <property type="match status" value="1"/>
</dbReference>
<dbReference type="Gene3D" id="3.30.590.10">
    <property type="entry name" value="Glutamine synthetase/guanido kinase, catalytic domain"/>
    <property type="match status" value="1"/>
</dbReference>
<keyword evidence="3" id="KW-0547">Nucleotide-binding</keyword>
<keyword evidence="4" id="KW-0067">ATP-binding</keyword>
<dbReference type="GO" id="GO:0006576">
    <property type="term" value="P:biogenic amine metabolic process"/>
    <property type="evidence" value="ECO:0007669"/>
    <property type="project" value="UniProtKB-ARBA"/>
</dbReference>
<proteinExistence type="inferred from homology"/>
<dbReference type="Gene3D" id="3.10.20.70">
    <property type="entry name" value="Glutamine synthetase, N-terminal domain"/>
    <property type="match status" value="1"/>
</dbReference>
<evidence type="ECO:0000256" key="4">
    <source>
        <dbReference type="ARBA" id="ARBA00022840"/>
    </source>
</evidence>
<dbReference type="Proteomes" id="UP000199421">
    <property type="component" value="Unassembled WGS sequence"/>
</dbReference>
<dbReference type="SUPFAM" id="SSF55931">
    <property type="entry name" value="Glutamine synthetase/guanido kinase"/>
    <property type="match status" value="1"/>
</dbReference>
<dbReference type="InterPro" id="IPR008146">
    <property type="entry name" value="Gln_synth_cat_dom"/>
</dbReference>
<dbReference type="PANTHER" id="PTHR43785">
    <property type="entry name" value="GAMMA-GLUTAMYLPUTRESCINE SYNTHETASE"/>
    <property type="match status" value="1"/>
</dbReference>
<dbReference type="Pfam" id="PF00120">
    <property type="entry name" value="Gln-synt_C"/>
    <property type="match status" value="1"/>
</dbReference>
<accession>A0A1H7TCX3</accession>
<dbReference type="RefSeq" id="WP_238383802.1">
    <property type="nucleotide sequence ID" value="NZ_FOAF01000004.1"/>
</dbReference>
<dbReference type="SMART" id="SM01230">
    <property type="entry name" value="Gln-synt_C"/>
    <property type="match status" value="1"/>
</dbReference>
<feature type="domain" description="GS catalytic" evidence="7">
    <location>
        <begin position="117"/>
        <end position="454"/>
    </location>
</feature>
<evidence type="ECO:0000313" key="8">
    <source>
        <dbReference type="EMBL" id="SEL82712.1"/>
    </source>
</evidence>
<dbReference type="InterPro" id="IPR014746">
    <property type="entry name" value="Gln_synth/guanido_kin_cat_dom"/>
</dbReference>
<keyword evidence="9" id="KW-1185">Reference proteome</keyword>
<dbReference type="GO" id="GO:0042402">
    <property type="term" value="P:biogenic amine catabolic process"/>
    <property type="evidence" value="ECO:0007669"/>
    <property type="project" value="UniProtKB-ARBA"/>
</dbReference>
<dbReference type="EMBL" id="FOAF01000004">
    <property type="protein sequence ID" value="SEL82712.1"/>
    <property type="molecule type" value="Genomic_DNA"/>
</dbReference>
<dbReference type="FunFam" id="3.30.590.10:FF:000005">
    <property type="entry name" value="Probable glutamine synthetase"/>
    <property type="match status" value="1"/>
</dbReference>
<evidence type="ECO:0000313" key="9">
    <source>
        <dbReference type="Proteomes" id="UP000199421"/>
    </source>
</evidence>
<dbReference type="SUPFAM" id="SSF54368">
    <property type="entry name" value="Glutamine synthetase, N-terminal domain"/>
    <property type="match status" value="1"/>
</dbReference>
<evidence type="ECO:0000259" key="7">
    <source>
        <dbReference type="PROSITE" id="PS51987"/>
    </source>
</evidence>
<dbReference type="PROSITE" id="PS51987">
    <property type="entry name" value="GS_CATALYTIC"/>
    <property type="match status" value="1"/>
</dbReference>
<evidence type="ECO:0000256" key="5">
    <source>
        <dbReference type="PROSITE-ProRule" id="PRU01331"/>
    </source>
</evidence>
<dbReference type="GO" id="GO:0005524">
    <property type="term" value="F:ATP binding"/>
    <property type="evidence" value="ECO:0007669"/>
    <property type="project" value="UniProtKB-KW"/>
</dbReference>
<protein>
    <submittedName>
        <fullName evidence="8">Glutamine synthetase</fullName>
    </submittedName>
</protein>
<evidence type="ECO:0000256" key="3">
    <source>
        <dbReference type="ARBA" id="ARBA00022741"/>
    </source>
</evidence>
<gene>
    <name evidence="8" type="ORF">SAMN05661044_03472</name>
</gene>
<evidence type="ECO:0000256" key="6">
    <source>
        <dbReference type="RuleBase" id="RU000384"/>
    </source>
</evidence>